<reference evidence="2" key="1">
    <citation type="journal article" date="2020" name="Nature">
        <title>Giant virus diversity and host interactions through global metagenomics.</title>
        <authorList>
            <person name="Schulz F."/>
            <person name="Roux S."/>
            <person name="Paez-Espino D."/>
            <person name="Jungbluth S."/>
            <person name="Walsh D.A."/>
            <person name="Denef V.J."/>
            <person name="McMahon K.D."/>
            <person name="Konstantinidis K.T."/>
            <person name="Eloe-Fadrosh E.A."/>
            <person name="Kyrpides N.C."/>
            <person name="Woyke T."/>
        </authorList>
    </citation>
    <scope>NUCLEOTIDE SEQUENCE</scope>
    <source>
        <strain evidence="2">GVMAG-S-1101164-105</strain>
    </source>
</reference>
<evidence type="ECO:0000256" key="1">
    <source>
        <dbReference type="SAM" id="MobiDB-lite"/>
    </source>
</evidence>
<protein>
    <submittedName>
        <fullName evidence="2">Uncharacterized protein</fullName>
    </submittedName>
</protein>
<evidence type="ECO:0000313" key="2">
    <source>
        <dbReference type="EMBL" id="QHU09557.1"/>
    </source>
</evidence>
<feature type="compositionally biased region" description="Basic residues" evidence="1">
    <location>
        <begin position="425"/>
        <end position="448"/>
    </location>
</feature>
<dbReference type="EMBL" id="MN740738">
    <property type="protein sequence ID" value="QHU09557.1"/>
    <property type="molecule type" value="Genomic_DNA"/>
</dbReference>
<feature type="region of interest" description="Disordered" evidence="1">
    <location>
        <begin position="415"/>
        <end position="448"/>
    </location>
</feature>
<accession>A0A6C0JYT0</accession>
<proteinExistence type="predicted"/>
<dbReference type="AlphaFoldDB" id="A0A6C0JYT0"/>
<name>A0A6C0JYT0_9ZZZZ</name>
<organism evidence="2">
    <name type="scientific">viral metagenome</name>
    <dbReference type="NCBI Taxonomy" id="1070528"/>
    <lineage>
        <taxon>unclassified sequences</taxon>
        <taxon>metagenomes</taxon>
        <taxon>organismal metagenomes</taxon>
    </lineage>
</organism>
<sequence length="448" mass="51324">MSESVKYIDPDDQSKGSITYKIKGASPVGVFSSAYYFRETDCLTCTDYKGQDSPWVKTDVYKTGLLQYLRITEQPEFAGWCLIIYIDQHSIENPVFKNSNENNLRIQKHNREWAEIAAHPNVIFAVIDWPEYAVGSKGDNKTIDNAVIRALRMKALHDFPTIPVFVRDADTLFENLVKDEKILNGDPPLYRKMAIWENTLLQAIKPIFSDPSPYRILIASQPNYQRQWHVHPDTGVKTTGCYAAVTSTLGNIPEWIDGSLWRKCLAYIRKHSIVIQEGNDRKPNNISKPGYIGKDEQLLSYVVIPSIFEKVYFYYLEYIQVEGITIKQSESTPFVNDILAVMPDMKYYPSPYMTSLGEPLPNMKEKRKDANEITETTILNPAIIALSLDPVLNKLMHIIFAYFLKAIIAKEKSGAPTLTGQTGGSRRRRRNSKRSKKKSQKRSRYNRK</sequence>